<dbReference type="InterPro" id="IPR022231">
    <property type="entry name" value="DUF3757"/>
</dbReference>
<organism evidence="1 2">
    <name type="scientific">Pseudomonas lactis</name>
    <dbReference type="NCBI Taxonomy" id="1615674"/>
    <lineage>
        <taxon>Bacteria</taxon>
        <taxon>Pseudomonadati</taxon>
        <taxon>Pseudomonadota</taxon>
        <taxon>Gammaproteobacteria</taxon>
        <taxon>Pseudomonadales</taxon>
        <taxon>Pseudomonadaceae</taxon>
        <taxon>Pseudomonas</taxon>
    </lineage>
</organism>
<comment type="caution">
    <text evidence="1">The sequence shown here is derived from an EMBL/GenBank/DDBJ whole genome shotgun (WGS) entry which is preliminary data.</text>
</comment>
<dbReference type="EMBL" id="JAAQYK010000001">
    <property type="protein sequence ID" value="NNA42902.1"/>
    <property type="molecule type" value="Genomic_DNA"/>
</dbReference>
<dbReference type="RefSeq" id="WP_032900536.1">
    <property type="nucleotide sequence ID" value="NZ_CM001513.1"/>
</dbReference>
<dbReference type="Pfam" id="PF12582">
    <property type="entry name" value="DUF3757"/>
    <property type="match status" value="1"/>
</dbReference>
<reference evidence="1 2" key="1">
    <citation type="journal article" date="2020" name="Front. Microbiol.">
        <title>Genetic Organization of the aprX-lipA2 Operon Affects the Proteolytic Potential of Pseudomonas Species in Milk.</title>
        <authorList>
            <person name="Maier C."/>
            <person name="Huptas C."/>
            <person name="von Neubeck M."/>
            <person name="Scherer S."/>
            <person name="Wenning M."/>
            <person name="Lucking G."/>
        </authorList>
    </citation>
    <scope>NUCLEOTIDE SEQUENCE [LARGE SCALE GENOMIC DNA]</scope>
    <source>
        <strain evidence="1 2">WS 4997</strain>
    </source>
</reference>
<gene>
    <name evidence="1" type="ORF">HBO18_02085</name>
</gene>
<accession>A0A7Y1LBA9</accession>
<evidence type="ECO:0000313" key="1">
    <source>
        <dbReference type="EMBL" id="NNA42902.1"/>
    </source>
</evidence>
<evidence type="ECO:0000313" key="2">
    <source>
        <dbReference type="Proteomes" id="UP000583279"/>
    </source>
</evidence>
<protein>
    <submittedName>
        <fullName evidence="1">DUF3757 domain-containing protein</fullName>
    </submittedName>
</protein>
<name>A0A7Y1LBA9_9PSED</name>
<dbReference type="Proteomes" id="UP000583279">
    <property type="component" value="Unassembled WGS sequence"/>
</dbReference>
<dbReference type="AlphaFoldDB" id="A0A7Y1LBA9"/>
<sequence length="163" mass="17659">MKSRGSGVIVFIRWGVLCAQILMFAHAEASYFDAPESSNSSESCPLPMDIENKDGVFMSAAKRTGVAWVGVVVGAAVEEVIRFNKAIFVLTNSAIDSEGFISGCVYSLSGGRFLSLRLASVDGREHVMSVGAFPSWRVSLDYYSPAILECNDQFRDACSVILK</sequence>
<proteinExistence type="predicted"/>